<dbReference type="Gene3D" id="2.60.40.3140">
    <property type="match status" value="1"/>
</dbReference>
<dbReference type="Pfam" id="PF01841">
    <property type="entry name" value="Transglut_core"/>
    <property type="match status" value="1"/>
</dbReference>
<protein>
    <submittedName>
        <fullName evidence="4">DUF3857 domain-containing protein</fullName>
    </submittedName>
</protein>
<feature type="signal peptide" evidence="1">
    <location>
        <begin position="1"/>
        <end position="19"/>
    </location>
</feature>
<organism evidence="4 5">
    <name type="scientific">Flavobacterium zepuense</name>
    <dbReference type="NCBI Taxonomy" id="2593302"/>
    <lineage>
        <taxon>Bacteria</taxon>
        <taxon>Pseudomonadati</taxon>
        <taxon>Bacteroidota</taxon>
        <taxon>Flavobacteriia</taxon>
        <taxon>Flavobacteriales</taxon>
        <taxon>Flavobacteriaceae</taxon>
        <taxon>Flavobacterium</taxon>
    </lineage>
</organism>
<dbReference type="InterPro" id="IPR002931">
    <property type="entry name" value="Transglutaminase-like"/>
</dbReference>
<feature type="chain" id="PRO_5021914143" evidence="1">
    <location>
        <begin position="20"/>
        <end position="667"/>
    </location>
</feature>
<feature type="domain" description="Transglutaminase-like" evidence="2">
    <location>
        <begin position="317"/>
        <end position="411"/>
    </location>
</feature>
<dbReference type="AlphaFoldDB" id="A0A552V465"/>
<evidence type="ECO:0000259" key="2">
    <source>
        <dbReference type="Pfam" id="PF01841"/>
    </source>
</evidence>
<feature type="domain" description="DUF3857" evidence="3">
    <location>
        <begin position="67"/>
        <end position="214"/>
    </location>
</feature>
<dbReference type="OrthoDB" id="98874at2"/>
<reference evidence="4 5" key="1">
    <citation type="submission" date="2019-07" db="EMBL/GenBank/DDBJ databases">
        <title>Flavobacterium sp. nov., isolated from glacier ice.</title>
        <authorList>
            <person name="Liu Q."/>
            <person name="Xin Y.-H."/>
        </authorList>
    </citation>
    <scope>NUCLEOTIDE SEQUENCE [LARGE SCALE GENOMIC DNA]</scope>
    <source>
        <strain evidence="4 5">ZT4R6</strain>
    </source>
</reference>
<gene>
    <name evidence="4" type="ORF">FMM05_08185</name>
</gene>
<sequence>MKLINVLLLLVITGFSAQAQKYELGEVTKEELEEKKHATDPSAPAAILFSKGESYMAFAENKGFSLVTEVQVKIKIYTKEGYDWANKAVMYYYSENERESVDVSKAATYNLEGGAIKKTKLKSEGEFTEQVNKYWKRRKITMPDVKEGSIVEYKYTITSPFIHVMPDWKFQESIPVSHSEFTTRIPEYFVFNTNFRGYYAPKVTKKSASRSLNFTEKTRQDNRPTEITNSKIDYVEEAITYTLDKLPGMKNEKYTSNVDNYTASVEHEISLTRYPQEPVKTFSSSWEDVAKTIYKNEEFGSELKRTGYFEDDLKALLAGVTSPQDKTATIFNYVKSRMNWNEYYGYYCQDGIKKAYTTKVGNVAEINLMLTAMLRYAGLDANPVLVSTRSNKIALFPNRSAFNYVIAAVVIDNKMVLLDATSKSAVPNILPTRALNWMGRLIKDDGSSMAIDLMPQSLSKEVVNLMVNLDKEGKISGKARDQYFDQNAFTFREQFLCVSKESYLEQLEGRHKGLEIAEYKVTNDKDLSKPVVEEYDFKHNAVTDIIGDKMYINPMLFLTTAENPFKQEKREYPVDFVYPHQDKYMINIALPEGYVIESLPTSIALSMEENMGSFKYNIASSNPKQVQISAVMDINYATVPQDYYPTLKDFFQKVIEKQNEKIVLKKQ</sequence>
<dbReference type="Gene3D" id="3.10.620.30">
    <property type="match status" value="1"/>
</dbReference>
<keyword evidence="5" id="KW-1185">Reference proteome</keyword>
<dbReference type="Pfam" id="PF12969">
    <property type="entry name" value="DUF3857"/>
    <property type="match status" value="1"/>
</dbReference>
<name>A0A552V465_9FLAO</name>
<dbReference type="EMBL" id="VJVZ01000004">
    <property type="protein sequence ID" value="TRW25274.1"/>
    <property type="molecule type" value="Genomic_DNA"/>
</dbReference>
<accession>A0A552V465</accession>
<dbReference type="InterPro" id="IPR024618">
    <property type="entry name" value="DUF3857"/>
</dbReference>
<evidence type="ECO:0000313" key="4">
    <source>
        <dbReference type="EMBL" id="TRW25274.1"/>
    </source>
</evidence>
<dbReference type="RefSeq" id="WP_143372855.1">
    <property type="nucleotide sequence ID" value="NZ_VJVZ01000004.1"/>
</dbReference>
<proteinExistence type="predicted"/>
<keyword evidence="1" id="KW-0732">Signal</keyword>
<dbReference type="Gene3D" id="2.60.120.1130">
    <property type="match status" value="1"/>
</dbReference>
<evidence type="ECO:0000313" key="5">
    <source>
        <dbReference type="Proteomes" id="UP000320643"/>
    </source>
</evidence>
<evidence type="ECO:0000256" key="1">
    <source>
        <dbReference type="SAM" id="SignalP"/>
    </source>
</evidence>
<dbReference type="Proteomes" id="UP000320643">
    <property type="component" value="Unassembled WGS sequence"/>
</dbReference>
<evidence type="ECO:0000259" key="3">
    <source>
        <dbReference type="Pfam" id="PF12969"/>
    </source>
</evidence>
<comment type="caution">
    <text evidence="4">The sequence shown here is derived from an EMBL/GenBank/DDBJ whole genome shotgun (WGS) entry which is preliminary data.</text>
</comment>